<evidence type="ECO:0000256" key="6">
    <source>
        <dbReference type="SAM" id="MobiDB-lite"/>
    </source>
</evidence>
<dbReference type="GO" id="GO:0005737">
    <property type="term" value="C:cytoplasm"/>
    <property type="evidence" value="ECO:0007669"/>
    <property type="project" value="TreeGrafter"/>
</dbReference>
<protein>
    <recommendedName>
        <fullName evidence="1">Probable RNA-binding protein 18</fullName>
    </recommendedName>
    <alternativeName>
        <fullName evidence="3">RNA-binding motif protein 18</fullName>
    </alternativeName>
</protein>
<sequence length="192" mass="21474">MAASSEFSTPLPLAPAPSAGPKRDLRRVWIGNIEKRVTECTLLKIFSKHGKVVDFDFLINKTGPQKGLPRGFAFITYENEEQAETAIRSLNGLQLQGRRLSVSFAQEMPQPEQKAKKEVTPVAAVNKDVNSQIQAIEAKLRAMERKSDADLDEVLSASTSCSVKVLNSVLRLKSDDHKKQSRTQKPYQRPRR</sequence>
<gene>
    <name evidence="9" type="primary">LOC100899567</name>
</gene>
<dbReference type="GeneID" id="100899567"/>
<dbReference type="InterPro" id="IPR012677">
    <property type="entry name" value="Nucleotide-bd_a/b_plait_sf"/>
</dbReference>
<keyword evidence="2 4" id="KW-0694">RNA-binding</keyword>
<dbReference type="GO" id="GO:0000398">
    <property type="term" value="P:mRNA splicing, via spliceosome"/>
    <property type="evidence" value="ECO:0007669"/>
    <property type="project" value="TreeGrafter"/>
</dbReference>
<dbReference type="CDD" id="cd12355">
    <property type="entry name" value="RRM_RBM18"/>
    <property type="match status" value="1"/>
</dbReference>
<evidence type="ECO:0000256" key="2">
    <source>
        <dbReference type="ARBA" id="ARBA00022884"/>
    </source>
</evidence>
<feature type="coiled-coil region" evidence="5">
    <location>
        <begin position="126"/>
        <end position="153"/>
    </location>
</feature>
<dbReference type="GO" id="GO:0061574">
    <property type="term" value="C:ASAP complex"/>
    <property type="evidence" value="ECO:0007669"/>
    <property type="project" value="TreeGrafter"/>
</dbReference>
<dbReference type="Proteomes" id="UP000694867">
    <property type="component" value="Unplaced"/>
</dbReference>
<accession>A0AAJ7WJ14</accession>
<dbReference type="GO" id="GO:0003723">
    <property type="term" value="F:RNA binding"/>
    <property type="evidence" value="ECO:0007669"/>
    <property type="project" value="UniProtKB-UniRule"/>
</dbReference>
<dbReference type="RefSeq" id="XP_028967758.1">
    <property type="nucleotide sequence ID" value="XM_029111925.1"/>
</dbReference>
<dbReference type="PROSITE" id="PS50102">
    <property type="entry name" value="RRM"/>
    <property type="match status" value="1"/>
</dbReference>
<keyword evidence="5" id="KW-0175">Coiled coil</keyword>
<evidence type="ECO:0000259" key="7">
    <source>
        <dbReference type="PROSITE" id="PS50102"/>
    </source>
</evidence>
<dbReference type="Gene3D" id="3.30.70.330">
    <property type="match status" value="1"/>
</dbReference>
<feature type="region of interest" description="Disordered" evidence="6">
    <location>
        <begin position="172"/>
        <end position="192"/>
    </location>
</feature>
<evidence type="ECO:0000256" key="1">
    <source>
        <dbReference type="ARBA" id="ARBA00021141"/>
    </source>
</evidence>
<dbReference type="GO" id="GO:0005654">
    <property type="term" value="C:nucleoplasm"/>
    <property type="evidence" value="ECO:0007669"/>
    <property type="project" value="TreeGrafter"/>
</dbReference>
<dbReference type="PANTHER" id="PTHR15481:SF0">
    <property type="entry name" value="LD23870P-RELATED"/>
    <property type="match status" value="1"/>
</dbReference>
<dbReference type="PANTHER" id="PTHR15481">
    <property type="entry name" value="RIBONUCLEIC ACID BINDING PROTEIN S1"/>
    <property type="match status" value="1"/>
</dbReference>
<dbReference type="InterPro" id="IPR039157">
    <property type="entry name" value="RBM18_RRM"/>
</dbReference>
<evidence type="ECO:0000313" key="8">
    <source>
        <dbReference type="Proteomes" id="UP000694867"/>
    </source>
</evidence>
<evidence type="ECO:0000313" key="9">
    <source>
        <dbReference type="RefSeq" id="XP_028967758.1"/>
    </source>
</evidence>
<name>A0AAJ7WJ14_9ACAR</name>
<evidence type="ECO:0000256" key="4">
    <source>
        <dbReference type="PROSITE-ProRule" id="PRU00176"/>
    </source>
</evidence>
<proteinExistence type="predicted"/>
<organism evidence="8 9">
    <name type="scientific">Galendromus occidentalis</name>
    <name type="common">western predatory mite</name>
    <dbReference type="NCBI Taxonomy" id="34638"/>
    <lineage>
        <taxon>Eukaryota</taxon>
        <taxon>Metazoa</taxon>
        <taxon>Ecdysozoa</taxon>
        <taxon>Arthropoda</taxon>
        <taxon>Chelicerata</taxon>
        <taxon>Arachnida</taxon>
        <taxon>Acari</taxon>
        <taxon>Parasitiformes</taxon>
        <taxon>Mesostigmata</taxon>
        <taxon>Gamasina</taxon>
        <taxon>Phytoseioidea</taxon>
        <taxon>Phytoseiidae</taxon>
        <taxon>Typhlodrominae</taxon>
        <taxon>Galendromus</taxon>
    </lineage>
</organism>
<dbReference type="KEGG" id="goe:100899567"/>
<feature type="domain" description="RRM" evidence="7">
    <location>
        <begin position="26"/>
        <end position="107"/>
    </location>
</feature>
<feature type="region of interest" description="Disordered" evidence="6">
    <location>
        <begin position="1"/>
        <end position="22"/>
    </location>
</feature>
<dbReference type="AlphaFoldDB" id="A0AAJ7WJ14"/>
<dbReference type="InterPro" id="IPR000504">
    <property type="entry name" value="RRM_dom"/>
</dbReference>
<reference evidence="9" key="1">
    <citation type="submission" date="2025-08" db="UniProtKB">
        <authorList>
            <consortium name="RefSeq"/>
        </authorList>
    </citation>
    <scope>IDENTIFICATION</scope>
</reference>
<dbReference type="Pfam" id="PF00076">
    <property type="entry name" value="RRM_1"/>
    <property type="match status" value="1"/>
</dbReference>
<dbReference type="SMART" id="SM00360">
    <property type="entry name" value="RRM"/>
    <property type="match status" value="1"/>
</dbReference>
<evidence type="ECO:0000256" key="3">
    <source>
        <dbReference type="ARBA" id="ARBA00030780"/>
    </source>
</evidence>
<evidence type="ECO:0000256" key="5">
    <source>
        <dbReference type="SAM" id="Coils"/>
    </source>
</evidence>
<dbReference type="SUPFAM" id="SSF54928">
    <property type="entry name" value="RNA-binding domain, RBD"/>
    <property type="match status" value="1"/>
</dbReference>
<keyword evidence="8" id="KW-1185">Reference proteome</keyword>
<dbReference type="InterPro" id="IPR035979">
    <property type="entry name" value="RBD_domain_sf"/>
</dbReference>